<dbReference type="InterPro" id="IPR043502">
    <property type="entry name" value="DNA/RNA_pol_sf"/>
</dbReference>
<evidence type="ECO:0000259" key="1">
    <source>
        <dbReference type="Pfam" id="PF07727"/>
    </source>
</evidence>
<feature type="domain" description="Reverse transcriptase Ty1/copia-type" evidence="1">
    <location>
        <begin position="1"/>
        <end position="79"/>
    </location>
</feature>
<gene>
    <name evidence="2" type="ORF">Tci_853325</name>
</gene>
<protein>
    <submittedName>
        <fullName evidence="2">Copia protein</fullName>
    </submittedName>
</protein>
<evidence type="ECO:0000313" key="2">
    <source>
        <dbReference type="EMBL" id="GFC81355.1"/>
    </source>
</evidence>
<sequence>APVARLEAIRIFLAYAAHKNMVVYQMDVKNVFLNGNLREEVYVSQPDGFMDPNNSNHVYKLKKALYGLKQAPHAWRNDTDLLLVQIYVDDIIFAASTLELCDRFANMMCSKFKMSMMGKISFFLGLQISQNPRGIFINQSKYALESLKKYGFESCNPVDTPMVEKSKLDEDREGKACPVSGSAYRKARTCSQKDLSIPSWNRSSGFMVSKGFCCCSNNFCRCGSRWLPRYSPKYIWKCALSRGKAY</sequence>
<dbReference type="SUPFAM" id="SSF56672">
    <property type="entry name" value="DNA/RNA polymerases"/>
    <property type="match status" value="1"/>
</dbReference>
<feature type="domain" description="Reverse transcriptase Ty1/copia-type" evidence="1">
    <location>
        <begin position="81"/>
        <end position="163"/>
    </location>
</feature>
<feature type="non-terminal residue" evidence="2">
    <location>
        <position position="1"/>
    </location>
</feature>
<organism evidence="2">
    <name type="scientific">Tanacetum cinerariifolium</name>
    <name type="common">Dalmatian daisy</name>
    <name type="synonym">Chrysanthemum cinerariifolium</name>
    <dbReference type="NCBI Taxonomy" id="118510"/>
    <lineage>
        <taxon>Eukaryota</taxon>
        <taxon>Viridiplantae</taxon>
        <taxon>Streptophyta</taxon>
        <taxon>Embryophyta</taxon>
        <taxon>Tracheophyta</taxon>
        <taxon>Spermatophyta</taxon>
        <taxon>Magnoliopsida</taxon>
        <taxon>eudicotyledons</taxon>
        <taxon>Gunneridae</taxon>
        <taxon>Pentapetalae</taxon>
        <taxon>asterids</taxon>
        <taxon>campanulids</taxon>
        <taxon>Asterales</taxon>
        <taxon>Asteraceae</taxon>
        <taxon>Asteroideae</taxon>
        <taxon>Anthemideae</taxon>
        <taxon>Anthemidinae</taxon>
        <taxon>Tanacetum</taxon>
    </lineage>
</organism>
<dbReference type="EMBL" id="BKCJ011079462">
    <property type="protein sequence ID" value="GFC81355.1"/>
    <property type="molecule type" value="Genomic_DNA"/>
</dbReference>
<dbReference type="AlphaFoldDB" id="A0A699R6P2"/>
<name>A0A699R6P2_TANCI</name>
<reference evidence="2" key="1">
    <citation type="journal article" date="2019" name="Sci. Rep.">
        <title>Draft genome of Tanacetum cinerariifolium, the natural source of mosquito coil.</title>
        <authorList>
            <person name="Yamashiro T."/>
            <person name="Shiraishi A."/>
            <person name="Satake H."/>
            <person name="Nakayama K."/>
        </authorList>
    </citation>
    <scope>NUCLEOTIDE SEQUENCE</scope>
</reference>
<comment type="caution">
    <text evidence="2">The sequence shown here is derived from an EMBL/GenBank/DDBJ whole genome shotgun (WGS) entry which is preliminary data.</text>
</comment>
<proteinExistence type="predicted"/>
<dbReference type="Pfam" id="PF07727">
    <property type="entry name" value="RVT_2"/>
    <property type="match status" value="2"/>
</dbReference>
<accession>A0A699R6P2</accession>
<dbReference type="InterPro" id="IPR013103">
    <property type="entry name" value="RVT_2"/>
</dbReference>